<organism evidence="1 2">
    <name type="scientific">Temnothorax curvispinosus</name>
    <dbReference type="NCBI Taxonomy" id="300111"/>
    <lineage>
        <taxon>Eukaryota</taxon>
        <taxon>Metazoa</taxon>
        <taxon>Ecdysozoa</taxon>
        <taxon>Arthropoda</taxon>
        <taxon>Hexapoda</taxon>
        <taxon>Insecta</taxon>
        <taxon>Pterygota</taxon>
        <taxon>Neoptera</taxon>
        <taxon>Endopterygota</taxon>
        <taxon>Hymenoptera</taxon>
        <taxon>Apocrita</taxon>
        <taxon>Aculeata</taxon>
        <taxon>Formicoidea</taxon>
        <taxon>Formicidae</taxon>
        <taxon>Myrmicinae</taxon>
        <taxon>Temnothorax</taxon>
    </lineage>
</organism>
<reference evidence="2" key="1">
    <citation type="submission" date="2025-08" db="UniProtKB">
        <authorList>
            <consortium name="RefSeq"/>
        </authorList>
    </citation>
    <scope>IDENTIFICATION</scope>
    <source>
        <tissue evidence="2">Whole body</tissue>
    </source>
</reference>
<dbReference type="AlphaFoldDB" id="A0A6J1QHZ3"/>
<keyword evidence="1" id="KW-1185">Reference proteome</keyword>
<name>A0A6J1QHZ3_9HYME</name>
<evidence type="ECO:0000313" key="2">
    <source>
        <dbReference type="RefSeq" id="XP_024881977.1"/>
    </source>
</evidence>
<accession>A0A6J1QHZ3</accession>
<protein>
    <submittedName>
        <fullName evidence="2">Uncharacterized protein LOC112461117</fullName>
    </submittedName>
</protein>
<evidence type="ECO:0000313" key="1">
    <source>
        <dbReference type="Proteomes" id="UP000504618"/>
    </source>
</evidence>
<dbReference type="Proteomes" id="UP000504618">
    <property type="component" value="Unplaced"/>
</dbReference>
<proteinExistence type="predicted"/>
<gene>
    <name evidence="2" type="primary">LOC112461117</name>
</gene>
<dbReference type="GeneID" id="112461117"/>
<sequence length="107" mass="12489">MVSTVLLDGRIRDFQLLVVDHSVAEGAAQFCAVLSISPRKILHLCNNSHINRPLDIKKKIKRTRYPEYSICTSNRRQKRFNKYYDITYLNELVLKHMSAKAINNVKR</sequence>
<dbReference type="RefSeq" id="XP_024881977.1">
    <property type="nucleotide sequence ID" value="XM_025026209.1"/>
</dbReference>